<feature type="region of interest" description="Disordered" evidence="1">
    <location>
        <begin position="46"/>
        <end position="89"/>
    </location>
</feature>
<keyword evidence="3" id="KW-1185">Reference proteome</keyword>
<dbReference type="EMBL" id="PGCJ01000219">
    <property type="protein sequence ID" value="PLW37634.1"/>
    <property type="molecule type" value="Genomic_DNA"/>
</dbReference>
<evidence type="ECO:0000313" key="3">
    <source>
        <dbReference type="Proteomes" id="UP000235388"/>
    </source>
</evidence>
<dbReference type="Proteomes" id="UP000235388">
    <property type="component" value="Unassembled WGS sequence"/>
</dbReference>
<gene>
    <name evidence="2" type="ORF">PCANC_22076</name>
</gene>
<organism evidence="2 3">
    <name type="scientific">Puccinia coronata f. sp. avenae</name>
    <dbReference type="NCBI Taxonomy" id="200324"/>
    <lineage>
        <taxon>Eukaryota</taxon>
        <taxon>Fungi</taxon>
        <taxon>Dikarya</taxon>
        <taxon>Basidiomycota</taxon>
        <taxon>Pucciniomycotina</taxon>
        <taxon>Pucciniomycetes</taxon>
        <taxon>Pucciniales</taxon>
        <taxon>Pucciniaceae</taxon>
        <taxon>Puccinia</taxon>
    </lineage>
</organism>
<name>A0A2N5UIP9_9BASI</name>
<evidence type="ECO:0000313" key="2">
    <source>
        <dbReference type="EMBL" id="PLW37634.1"/>
    </source>
</evidence>
<protein>
    <submittedName>
        <fullName evidence="2">Uncharacterized protein</fullName>
    </submittedName>
</protein>
<accession>A0A2N5UIP9</accession>
<reference evidence="2 3" key="1">
    <citation type="submission" date="2017-11" db="EMBL/GenBank/DDBJ databases">
        <title>De novo assembly and phasing of dikaryotic genomes from two isolates of Puccinia coronata f. sp. avenae, the causal agent of oat crown rust.</title>
        <authorList>
            <person name="Miller M.E."/>
            <person name="Zhang Y."/>
            <person name="Omidvar V."/>
            <person name="Sperschneider J."/>
            <person name="Schwessinger B."/>
            <person name="Raley C."/>
            <person name="Palmer J.M."/>
            <person name="Garnica D."/>
            <person name="Upadhyaya N."/>
            <person name="Rathjen J."/>
            <person name="Taylor J.M."/>
            <person name="Park R.F."/>
            <person name="Dodds P.N."/>
            <person name="Hirsch C.D."/>
            <person name="Kianian S.F."/>
            <person name="Figueroa M."/>
        </authorList>
    </citation>
    <scope>NUCLEOTIDE SEQUENCE [LARGE SCALE GENOMIC DNA]</scope>
    <source>
        <strain evidence="2">12NC29</strain>
    </source>
</reference>
<feature type="compositionally biased region" description="Basic and acidic residues" evidence="1">
    <location>
        <begin position="79"/>
        <end position="89"/>
    </location>
</feature>
<comment type="caution">
    <text evidence="2">The sequence shown here is derived from an EMBL/GenBank/DDBJ whole genome shotgun (WGS) entry which is preliminary data.</text>
</comment>
<sequence>MQFTHSSLRQSLVPSSRYKTLFISSVSPNSESLLLDEEFLTVADPNKIPGSFLPSTPEATPEPESPITPRVGTSSQQEDQFRLYHSDRP</sequence>
<proteinExistence type="predicted"/>
<evidence type="ECO:0000256" key="1">
    <source>
        <dbReference type="SAM" id="MobiDB-lite"/>
    </source>
</evidence>
<dbReference type="AlphaFoldDB" id="A0A2N5UIP9"/>